<protein>
    <submittedName>
        <fullName evidence="1">Uncharacterized protein</fullName>
    </submittedName>
</protein>
<keyword evidence="2" id="KW-1185">Reference proteome</keyword>
<evidence type="ECO:0000313" key="2">
    <source>
        <dbReference type="Proteomes" id="UP000266723"/>
    </source>
</evidence>
<evidence type="ECO:0000313" key="1">
    <source>
        <dbReference type="EMBL" id="KAF3582279.1"/>
    </source>
</evidence>
<organism evidence="1 2">
    <name type="scientific">Brassica cretica</name>
    <name type="common">Mustard</name>
    <dbReference type="NCBI Taxonomy" id="69181"/>
    <lineage>
        <taxon>Eukaryota</taxon>
        <taxon>Viridiplantae</taxon>
        <taxon>Streptophyta</taxon>
        <taxon>Embryophyta</taxon>
        <taxon>Tracheophyta</taxon>
        <taxon>Spermatophyta</taxon>
        <taxon>Magnoliopsida</taxon>
        <taxon>eudicotyledons</taxon>
        <taxon>Gunneridae</taxon>
        <taxon>Pentapetalae</taxon>
        <taxon>rosids</taxon>
        <taxon>malvids</taxon>
        <taxon>Brassicales</taxon>
        <taxon>Brassicaceae</taxon>
        <taxon>Brassiceae</taxon>
        <taxon>Brassica</taxon>
    </lineage>
</organism>
<sequence>MLPLNRYCHKAKDENEKTRRKRKTGGECEIVDVGENPEEIRRAPARGDCSYEHLRVCANTYMRVVERGRLKQSFLDGKGLTHTWRRDMSLIARSSGEFRSIMFNKDPG</sequence>
<proteinExistence type="predicted"/>
<gene>
    <name evidence="1" type="ORF">DY000_02033839</name>
</gene>
<reference evidence="1 2" key="1">
    <citation type="journal article" date="2020" name="BMC Genomics">
        <title>Intraspecific diversification of the crop wild relative Brassica cretica Lam. using demographic model selection.</title>
        <authorList>
            <person name="Kioukis A."/>
            <person name="Michalopoulou V.A."/>
            <person name="Briers L."/>
            <person name="Pirintsos S."/>
            <person name="Studholme D.J."/>
            <person name="Pavlidis P."/>
            <person name="Sarris P.F."/>
        </authorList>
    </citation>
    <scope>NUCLEOTIDE SEQUENCE [LARGE SCALE GENOMIC DNA]</scope>
    <source>
        <strain evidence="2">cv. PFS-1207/04</strain>
    </source>
</reference>
<accession>A0ABQ7DX74</accession>
<dbReference type="EMBL" id="QGKV02000649">
    <property type="protein sequence ID" value="KAF3582279.1"/>
    <property type="molecule type" value="Genomic_DNA"/>
</dbReference>
<dbReference type="Proteomes" id="UP000266723">
    <property type="component" value="Unassembled WGS sequence"/>
</dbReference>
<name>A0ABQ7DX74_BRACR</name>
<comment type="caution">
    <text evidence="1">The sequence shown here is derived from an EMBL/GenBank/DDBJ whole genome shotgun (WGS) entry which is preliminary data.</text>
</comment>